<dbReference type="GO" id="GO:0004048">
    <property type="term" value="F:anthranilate phosphoribosyltransferase activity"/>
    <property type="evidence" value="ECO:0007669"/>
    <property type="project" value="UniProtKB-EC"/>
</dbReference>
<dbReference type="InterPro" id="IPR035902">
    <property type="entry name" value="Nuc_phospho_transferase"/>
</dbReference>
<dbReference type="SUPFAM" id="SSF47648">
    <property type="entry name" value="Nucleoside phosphorylase/phosphoribosyltransferase N-terminal domain"/>
    <property type="match status" value="1"/>
</dbReference>
<reference evidence="10" key="1">
    <citation type="submission" date="2020-05" db="EMBL/GenBank/DDBJ databases">
        <authorList>
            <person name="Chiriac C."/>
            <person name="Salcher M."/>
            <person name="Ghai R."/>
            <person name="Kavagutti S V."/>
        </authorList>
    </citation>
    <scope>NUCLEOTIDE SEQUENCE</scope>
</reference>
<name>A0A6J6HL40_9ZZZZ</name>
<dbReference type="AlphaFoldDB" id="A0A6J6HL40"/>
<dbReference type="PANTHER" id="PTHR43285">
    <property type="entry name" value="ANTHRANILATE PHOSPHORIBOSYLTRANSFERASE"/>
    <property type="match status" value="1"/>
</dbReference>
<feature type="domain" description="Glycosyl transferase family 3 N-terminal" evidence="9">
    <location>
        <begin position="17"/>
        <end position="78"/>
    </location>
</feature>
<sequence length="358" mass="36800">MAHHEPQVNPEAPEWPDVLSDLLQGHELDARVTSWAMDQIMTDAASPVQMAGFLIGMRAKGETATEVTGLVDAMLSHARRIEVPGPAVDVVGTGGDRSNSVNISTMSAIAAAGTGARVVKHGNRAASSSCGSADLLEALGVDLALTPDAVADVGRDVGITFCFAPVFHPAMRFVGPTRRELGVPTIFNILGPLSNPAQPAASAIGCGDPRRAELIADVLAQRGATALVFRGDDGLDEITTTTSTQVWVVHEGRVTKDTLSPQRLGLIPATADDLRGGDPAANAAIAREVFAGAPGPVRDVVVANAASALVALDIHSGAAASDLEDLFVAAMQKVNAALDSGQAAAILDRWVAATVAHA</sequence>
<dbReference type="PANTHER" id="PTHR43285:SF2">
    <property type="entry name" value="ANTHRANILATE PHOSPHORIBOSYLTRANSFERASE"/>
    <property type="match status" value="1"/>
</dbReference>
<keyword evidence="4" id="KW-0328">Glycosyltransferase</keyword>
<protein>
    <recommendedName>
        <fullName evidence="2">anthranilate phosphoribosyltransferase</fullName>
        <ecNumber evidence="2">2.4.2.18</ecNumber>
    </recommendedName>
</protein>
<accession>A0A6J6HL40</accession>
<evidence type="ECO:0000259" key="8">
    <source>
        <dbReference type="Pfam" id="PF00591"/>
    </source>
</evidence>
<evidence type="ECO:0000256" key="5">
    <source>
        <dbReference type="ARBA" id="ARBA00022679"/>
    </source>
</evidence>
<keyword evidence="5" id="KW-0808">Transferase</keyword>
<dbReference type="Pfam" id="PF02885">
    <property type="entry name" value="Glycos_trans_3N"/>
    <property type="match status" value="1"/>
</dbReference>
<proteinExistence type="inferred from homology"/>
<dbReference type="FunFam" id="3.40.1030.10:FF:000002">
    <property type="entry name" value="Anthranilate phosphoribosyltransferase"/>
    <property type="match status" value="1"/>
</dbReference>
<dbReference type="InterPro" id="IPR000312">
    <property type="entry name" value="Glycosyl_Trfase_fam3"/>
</dbReference>
<organism evidence="10">
    <name type="scientific">freshwater metagenome</name>
    <dbReference type="NCBI Taxonomy" id="449393"/>
    <lineage>
        <taxon>unclassified sequences</taxon>
        <taxon>metagenomes</taxon>
        <taxon>ecological metagenomes</taxon>
    </lineage>
</organism>
<dbReference type="GO" id="GO:0000162">
    <property type="term" value="P:L-tryptophan biosynthetic process"/>
    <property type="evidence" value="ECO:0007669"/>
    <property type="project" value="UniProtKB-KW"/>
</dbReference>
<dbReference type="InterPro" id="IPR017459">
    <property type="entry name" value="Glycosyl_Trfase_fam3_N_dom"/>
</dbReference>
<evidence type="ECO:0000256" key="6">
    <source>
        <dbReference type="ARBA" id="ARBA00022822"/>
    </source>
</evidence>
<keyword evidence="7" id="KW-0057">Aromatic amino acid biosynthesis</keyword>
<dbReference type="GO" id="GO:0005829">
    <property type="term" value="C:cytosol"/>
    <property type="evidence" value="ECO:0007669"/>
    <property type="project" value="TreeGrafter"/>
</dbReference>
<dbReference type="NCBIfam" id="TIGR01245">
    <property type="entry name" value="trpD"/>
    <property type="match status" value="1"/>
</dbReference>
<dbReference type="HAMAP" id="MF_00211">
    <property type="entry name" value="TrpD"/>
    <property type="match status" value="1"/>
</dbReference>
<comment type="pathway">
    <text evidence="1">Amino-acid biosynthesis; L-tryptophan biosynthesis; L-tryptophan from chorismate: step 2/5.</text>
</comment>
<keyword evidence="6" id="KW-0822">Tryptophan biosynthesis</keyword>
<gene>
    <name evidence="10" type="ORF">UFOPK1939_00014</name>
</gene>
<evidence type="ECO:0000256" key="7">
    <source>
        <dbReference type="ARBA" id="ARBA00023141"/>
    </source>
</evidence>
<dbReference type="Gene3D" id="1.20.970.10">
    <property type="entry name" value="Transferase, Pyrimidine Nucleoside Phosphorylase, Chain C"/>
    <property type="match status" value="1"/>
</dbReference>
<keyword evidence="3" id="KW-0028">Amino-acid biosynthesis</keyword>
<dbReference type="InterPro" id="IPR005940">
    <property type="entry name" value="Anthranilate_Pribosyl_Tfrase"/>
</dbReference>
<evidence type="ECO:0000256" key="1">
    <source>
        <dbReference type="ARBA" id="ARBA00004907"/>
    </source>
</evidence>
<dbReference type="InterPro" id="IPR036320">
    <property type="entry name" value="Glycosyl_Trfase_fam3_N_dom_sf"/>
</dbReference>
<evidence type="ECO:0000256" key="4">
    <source>
        <dbReference type="ARBA" id="ARBA00022676"/>
    </source>
</evidence>
<dbReference type="SUPFAM" id="SSF52418">
    <property type="entry name" value="Nucleoside phosphorylase/phosphoribosyltransferase catalytic domain"/>
    <property type="match status" value="1"/>
</dbReference>
<evidence type="ECO:0000256" key="3">
    <source>
        <dbReference type="ARBA" id="ARBA00022605"/>
    </source>
</evidence>
<dbReference type="EC" id="2.4.2.18" evidence="2"/>
<dbReference type="Pfam" id="PF00591">
    <property type="entry name" value="Glycos_transf_3"/>
    <property type="match status" value="1"/>
</dbReference>
<dbReference type="Gene3D" id="3.40.1030.10">
    <property type="entry name" value="Nucleoside phosphorylase/phosphoribosyltransferase catalytic domain"/>
    <property type="match status" value="1"/>
</dbReference>
<evidence type="ECO:0000259" key="9">
    <source>
        <dbReference type="Pfam" id="PF02885"/>
    </source>
</evidence>
<feature type="domain" description="Glycosyl transferase family 3" evidence="8">
    <location>
        <begin position="86"/>
        <end position="343"/>
    </location>
</feature>
<evidence type="ECO:0000313" key="10">
    <source>
        <dbReference type="EMBL" id="CAB4613273.1"/>
    </source>
</evidence>
<dbReference type="EMBL" id="CAEZVF010000001">
    <property type="protein sequence ID" value="CAB4613273.1"/>
    <property type="molecule type" value="Genomic_DNA"/>
</dbReference>
<evidence type="ECO:0000256" key="2">
    <source>
        <dbReference type="ARBA" id="ARBA00011948"/>
    </source>
</evidence>